<dbReference type="SUPFAM" id="SSF47473">
    <property type="entry name" value="EF-hand"/>
    <property type="match status" value="1"/>
</dbReference>
<dbReference type="PROSITE" id="PS51257">
    <property type="entry name" value="PROKAR_LIPOPROTEIN"/>
    <property type="match status" value="1"/>
</dbReference>
<evidence type="ECO:0000313" key="9">
    <source>
        <dbReference type="RefSeq" id="XP_041446922.1"/>
    </source>
</evidence>
<dbReference type="Proteomes" id="UP000186698">
    <property type="component" value="Chromosome 4L"/>
</dbReference>
<dbReference type="RefSeq" id="XP_018095863.1">
    <property type="nucleotide sequence ID" value="XM_018240374.2"/>
</dbReference>
<protein>
    <submittedName>
        <fullName evidence="7 8">EF-hand calcium-binding domain-containing protein 1</fullName>
    </submittedName>
</protein>
<evidence type="ECO:0000313" key="7">
    <source>
        <dbReference type="RefSeq" id="XP_018095863.1"/>
    </source>
</evidence>
<dbReference type="OrthoDB" id="9861473at2759"/>
<keyword evidence="2" id="KW-0106">Calcium</keyword>
<dbReference type="GO" id="GO:0005509">
    <property type="term" value="F:calcium ion binding"/>
    <property type="evidence" value="ECO:0007669"/>
    <property type="project" value="InterPro"/>
</dbReference>
<dbReference type="RefSeq" id="XP_041446922.1">
    <property type="nucleotide sequence ID" value="XM_041590988.1"/>
</dbReference>
<sequence>MDKKSAMFTLPILVCSCLFLLPTVCNSETDDDLLPAEANPEEDHNFRIVELPPEFASYDINRDGAITLEELSDFTETRSDDAEQPFHSADTDGNDLLTKQEFQNAPWVFLDSEKGFKSGDNAPI</sequence>
<keyword evidence="1" id="KW-0479">Metal-binding</keyword>
<dbReference type="AlphaFoldDB" id="A0A8J1MYQ6"/>
<keyword evidence="6" id="KW-1185">Reference proteome</keyword>
<dbReference type="InterPro" id="IPR018247">
    <property type="entry name" value="EF_Hand_1_Ca_BS"/>
</dbReference>
<feature type="domain" description="EF-hand" evidence="5">
    <location>
        <begin position="55"/>
        <end position="81"/>
    </location>
</feature>
<dbReference type="RefSeq" id="XP_041446921.1">
    <property type="nucleotide sequence ID" value="XM_041590987.1"/>
</dbReference>
<feature type="chain" id="PRO_5044692507" evidence="4">
    <location>
        <begin position="28"/>
        <end position="124"/>
    </location>
</feature>
<dbReference type="PROSITE" id="PS00018">
    <property type="entry name" value="EF_HAND_1"/>
    <property type="match status" value="2"/>
</dbReference>
<evidence type="ECO:0000256" key="2">
    <source>
        <dbReference type="ARBA" id="ARBA00022837"/>
    </source>
</evidence>
<evidence type="ECO:0000256" key="1">
    <source>
        <dbReference type="ARBA" id="ARBA00022723"/>
    </source>
</evidence>
<dbReference type="Gene3D" id="1.10.238.10">
    <property type="entry name" value="EF-hand"/>
    <property type="match status" value="1"/>
</dbReference>
<evidence type="ECO:0000256" key="3">
    <source>
        <dbReference type="SAM" id="MobiDB-lite"/>
    </source>
</evidence>
<reference evidence="7 8" key="1">
    <citation type="submission" date="2025-04" db="UniProtKB">
        <authorList>
            <consortium name="RefSeq"/>
        </authorList>
    </citation>
    <scope>IDENTIFICATION</scope>
    <source>
        <strain evidence="7 8">J_2021</strain>
        <tissue evidence="7 8">Erythrocytes</tissue>
    </source>
</reference>
<evidence type="ECO:0000256" key="4">
    <source>
        <dbReference type="SAM" id="SignalP"/>
    </source>
</evidence>
<accession>A0A8J1MYQ6</accession>
<organism evidence="6 9">
    <name type="scientific">Xenopus laevis</name>
    <name type="common">African clawed frog</name>
    <dbReference type="NCBI Taxonomy" id="8355"/>
    <lineage>
        <taxon>Eukaryota</taxon>
        <taxon>Metazoa</taxon>
        <taxon>Chordata</taxon>
        <taxon>Craniata</taxon>
        <taxon>Vertebrata</taxon>
        <taxon>Euteleostomi</taxon>
        <taxon>Amphibia</taxon>
        <taxon>Batrachia</taxon>
        <taxon>Anura</taxon>
        <taxon>Pipoidea</taxon>
        <taxon>Pipidae</taxon>
        <taxon>Xenopodinae</taxon>
        <taxon>Xenopus</taxon>
        <taxon>Xenopus</taxon>
    </lineage>
</organism>
<dbReference type="GeneID" id="108704014"/>
<evidence type="ECO:0000259" key="5">
    <source>
        <dbReference type="PROSITE" id="PS50222"/>
    </source>
</evidence>
<feature type="region of interest" description="Disordered" evidence="3">
    <location>
        <begin position="75"/>
        <end position="94"/>
    </location>
</feature>
<name>A0A8J1MYQ6_XENLA</name>
<feature type="signal peptide" evidence="4">
    <location>
        <begin position="1"/>
        <end position="27"/>
    </location>
</feature>
<evidence type="ECO:0000313" key="6">
    <source>
        <dbReference type="Proteomes" id="UP000186698"/>
    </source>
</evidence>
<keyword evidence="4" id="KW-0732">Signal</keyword>
<proteinExistence type="predicted"/>
<gene>
    <name evidence="7 8 9" type="primary">LOC108704014</name>
</gene>
<dbReference type="Pfam" id="PF13202">
    <property type="entry name" value="EF-hand_5"/>
    <property type="match status" value="1"/>
</dbReference>
<dbReference type="PROSITE" id="PS50222">
    <property type="entry name" value="EF_HAND_2"/>
    <property type="match status" value="1"/>
</dbReference>
<dbReference type="InterPro" id="IPR002048">
    <property type="entry name" value="EF_hand_dom"/>
</dbReference>
<evidence type="ECO:0000313" key="8">
    <source>
        <dbReference type="RefSeq" id="XP_041446921.1"/>
    </source>
</evidence>
<dbReference type="KEGG" id="xla:108704014"/>
<dbReference type="InterPro" id="IPR011992">
    <property type="entry name" value="EF-hand-dom_pair"/>
</dbReference>